<keyword evidence="2" id="KW-0677">Repeat</keyword>
<evidence type="ECO:0000256" key="1">
    <source>
        <dbReference type="ARBA" id="ARBA00006643"/>
    </source>
</evidence>
<evidence type="ECO:0000313" key="4">
    <source>
        <dbReference type="Proteomes" id="UP000790787"/>
    </source>
</evidence>
<dbReference type="PaxDb" id="4097-A0A1S4AW84"/>
<dbReference type="FunFam" id="1.25.40.10:FF:000934">
    <property type="entry name" value="Pentatricopeptide repeat-containing protein"/>
    <property type="match status" value="1"/>
</dbReference>
<dbReference type="Pfam" id="PF13041">
    <property type="entry name" value="PPR_2"/>
    <property type="match status" value="3"/>
</dbReference>
<dbReference type="FunFam" id="1.25.40.10:FF:000184">
    <property type="entry name" value="Pentatricopeptide repeat-containing protein, chloroplastic"/>
    <property type="match status" value="1"/>
</dbReference>
<dbReference type="OMA" id="AVHGHIW"/>
<sequence length="560" mass="62426">MSAKNKILSIVNQLKICTSSKQLESLYTLILKNGAATKDCFLMNQFISTCSTLNNTDFASLAFSQMENPNVFVFNALIRAFIHCHSPINALNLYIDMLKKTQNSPNSYTFSSVIKGCTLMCALRLGECVHGQIWKYGFRSHVFVQTGLIDFYSNLGRADLSRLVFDEMPERDNFAWAAMVSAHAKAGELGAARSLFDEMPEKITPAWNAMVNGYARTGDVESAELLFKEMSSKDLISWTTMINCYSQNGIYGRATEVFCDMKSNLITPDEVTMTSVISACAHLGVLDQGKEMHLYVMQKGFDLGVHIGSALIDMYAKCGSLERSLLVFYKLREKNLFCWNSVIDGLAVHGYAEEALAMFSRMEKEKVMPNGVTFVSVLTACTHAGLVEEGRKRFLTMTGYYGIVPEMEHYGCMVDLLCKAGLPEEALEIIRSMRMEPNAVVWGALLGGCKLQKNLEIAQFAVGKLSILEPKNSGYYALLVNMYADANRWSEVARIRAILRGLGVEKECPGSSWIEIEKKIHQFAACDNYHHSSQEIFSLLDGFDGQLKLAGNVQELGFVF</sequence>
<gene>
    <name evidence="5 6 7 8 9" type="primary">LOC107801893</name>
</gene>
<dbReference type="Pfam" id="PF20431">
    <property type="entry name" value="E_motif"/>
    <property type="match status" value="1"/>
</dbReference>
<evidence type="ECO:0000313" key="5">
    <source>
        <dbReference type="RefSeq" id="XP_016480786.1"/>
    </source>
</evidence>
<feature type="repeat" description="PPR" evidence="3">
    <location>
        <begin position="335"/>
        <end position="369"/>
    </location>
</feature>
<dbReference type="AlphaFoldDB" id="A0A1S4AW84"/>
<dbReference type="OrthoDB" id="185373at2759"/>
<dbReference type="RefSeq" id="XP_016480789.1">
    <property type="nucleotide sequence ID" value="XM_016625303.1"/>
</dbReference>
<dbReference type="GeneID" id="107801893"/>
<dbReference type="GO" id="GO:0003723">
    <property type="term" value="F:RNA binding"/>
    <property type="evidence" value="ECO:0007669"/>
    <property type="project" value="InterPro"/>
</dbReference>
<proteinExistence type="inferred from homology"/>
<evidence type="ECO:0000313" key="6">
    <source>
        <dbReference type="RefSeq" id="XP_016480787.1"/>
    </source>
</evidence>
<dbReference type="RefSeq" id="XP_016480788.1">
    <property type="nucleotide sequence ID" value="XM_016625302.1"/>
</dbReference>
<feature type="repeat" description="PPR" evidence="3">
    <location>
        <begin position="234"/>
        <end position="268"/>
    </location>
</feature>
<accession>A0A1S4AW84</accession>
<dbReference type="Pfam" id="PF01535">
    <property type="entry name" value="PPR"/>
    <property type="match status" value="2"/>
</dbReference>
<feature type="repeat" description="PPR" evidence="3">
    <location>
        <begin position="172"/>
        <end position="202"/>
    </location>
</feature>
<dbReference type="Gene3D" id="1.25.40.10">
    <property type="entry name" value="Tetratricopeptide repeat domain"/>
    <property type="match status" value="4"/>
</dbReference>
<dbReference type="RefSeq" id="XP_016480790.1">
    <property type="nucleotide sequence ID" value="XM_016625304.1"/>
</dbReference>
<dbReference type="Proteomes" id="UP000790787">
    <property type="component" value="Chromosome 11"/>
</dbReference>
<dbReference type="PANTHER" id="PTHR47926">
    <property type="entry name" value="PENTATRICOPEPTIDE REPEAT-CONTAINING PROTEIN"/>
    <property type="match status" value="1"/>
</dbReference>
<dbReference type="RefSeq" id="XP_016480786.1">
    <property type="nucleotide sequence ID" value="XM_016625300.1"/>
</dbReference>
<dbReference type="InterPro" id="IPR011990">
    <property type="entry name" value="TPR-like_helical_dom_sf"/>
</dbReference>
<dbReference type="RefSeq" id="XP_016480787.1">
    <property type="nucleotide sequence ID" value="XM_016625301.1"/>
</dbReference>
<evidence type="ECO:0000313" key="7">
    <source>
        <dbReference type="RefSeq" id="XP_016480788.1"/>
    </source>
</evidence>
<feature type="repeat" description="PPR" evidence="3">
    <location>
        <begin position="406"/>
        <end position="436"/>
    </location>
</feature>
<dbReference type="InterPro" id="IPR046848">
    <property type="entry name" value="E_motif"/>
</dbReference>
<dbReference type="GO" id="GO:0009451">
    <property type="term" value="P:RNA modification"/>
    <property type="evidence" value="ECO:0000318"/>
    <property type="project" value="GO_Central"/>
</dbReference>
<evidence type="ECO:0000313" key="9">
    <source>
        <dbReference type="RefSeq" id="XP_016480790.1"/>
    </source>
</evidence>
<evidence type="ECO:0000256" key="2">
    <source>
        <dbReference type="ARBA" id="ARBA00022737"/>
    </source>
</evidence>
<organism evidence="7">
    <name type="scientific">Nicotiana tabacum</name>
    <name type="common">Common tobacco</name>
    <dbReference type="NCBI Taxonomy" id="4097"/>
    <lineage>
        <taxon>Eukaryota</taxon>
        <taxon>Viridiplantae</taxon>
        <taxon>Streptophyta</taxon>
        <taxon>Embryophyta</taxon>
        <taxon>Tracheophyta</taxon>
        <taxon>Spermatophyta</taxon>
        <taxon>Magnoliopsida</taxon>
        <taxon>eudicotyledons</taxon>
        <taxon>Gunneridae</taxon>
        <taxon>Pentapetalae</taxon>
        <taxon>asterids</taxon>
        <taxon>lamiids</taxon>
        <taxon>Solanales</taxon>
        <taxon>Solanaceae</taxon>
        <taxon>Nicotianoideae</taxon>
        <taxon>Nicotianeae</taxon>
        <taxon>Nicotiana</taxon>
    </lineage>
</organism>
<keyword evidence="4" id="KW-1185">Reference proteome</keyword>
<dbReference type="FunFam" id="1.25.40.10:FF:000333">
    <property type="entry name" value="Pentatricopeptide repeat-containing protein"/>
    <property type="match status" value="1"/>
</dbReference>
<name>A0A1S4AW84_TOBAC</name>
<dbReference type="PANTHER" id="PTHR47926:SF376">
    <property type="entry name" value="TETRATRICOPEPTIDE-LIKE HELICAL DOMAIN SUPERFAMILY"/>
    <property type="match status" value="1"/>
</dbReference>
<dbReference type="KEGG" id="nta:107801893"/>
<dbReference type="InterPro" id="IPR046960">
    <property type="entry name" value="PPR_At4g14850-like_plant"/>
</dbReference>
<dbReference type="SMR" id="A0A1S4AW84"/>
<comment type="similarity">
    <text evidence="1">Belongs to the PPR family. PCMP-H subfamily.</text>
</comment>
<dbReference type="NCBIfam" id="TIGR00756">
    <property type="entry name" value="PPR"/>
    <property type="match status" value="5"/>
</dbReference>
<dbReference type="PROSITE" id="PS51375">
    <property type="entry name" value="PPR"/>
    <property type="match status" value="5"/>
</dbReference>
<evidence type="ECO:0000313" key="8">
    <source>
        <dbReference type="RefSeq" id="XP_016480789.1"/>
    </source>
</evidence>
<evidence type="ECO:0000256" key="3">
    <source>
        <dbReference type="PROSITE-ProRule" id="PRU00708"/>
    </source>
</evidence>
<dbReference type="InterPro" id="IPR002885">
    <property type="entry name" value="PPR_rpt"/>
</dbReference>
<reference evidence="5 6" key="2">
    <citation type="submission" date="2025-04" db="UniProtKB">
        <authorList>
            <consortium name="RefSeq"/>
        </authorList>
    </citation>
    <scope>IDENTIFICATION</scope>
</reference>
<reference key="1">
    <citation type="journal article" date="2014" name="Nat. Commun.">
        <title>The tobacco genome sequence and its comparison with those of tomato and potato.</title>
        <authorList>
            <person name="Sierro N."/>
            <person name="Battey J.N."/>
            <person name="Ouadi S."/>
            <person name="Bakaher N."/>
            <person name="Bovet L."/>
            <person name="Willig A."/>
            <person name="Goepfert S."/>
            <person name="Peitsch M.C."/>
            <person name="Ivanov N.V."/>
        </authorList>
    </citation>
    <scope>NUCLEOTIDE SEQUENCE [LARGE SCALE GENOMIC DNA]</scope>
    <source>
        <strain>cv. TN90</strain>
    </source>
</reference>
<protein>
    <submittedName>
        <fullName evidence="5 6">Pentatricopeptide repeat-containing protein At1g06145-like</fullName>
    </submittedName>
</protein>
<feature type="repeat" description="PPR" evidence="3">
    <location>
        <begin position="203"/>
        <end position="233"/>
    </location>
</feature>